<sequence>MTDKSGKDFNYQKLDEVIHSRIRLAIMSVLIGLEEAEFNFLKEKVKATDGNLSVHLRKLEDSGYISSKKEFIDRKPKTTYKLTAKGRKAFEAYIEQLEKIIGKK</sequence>
<dbReference type="SMART" id="SM00418">
    <property type="entry name" value="HTH_ARSR"/>
    <property type="match status" value="1"/>
</dbReference>
<dbReference type="RefSeq" id="WP_014855667.1">
    <property type="nucleotide sequence ID" value="NC_018178.1"/>
</dbReference>
<dbReference type="KEGG" id="mro:MROS_0990"/>
<dbReference type="SUPFAM" id="SSF46785">
    <property type="entry name" value="Winged helix' DNA-binding domain"/>
    <property type="match status" value="1"/>
</dbReference>
<dbReference type="Proteomes" id="UP000009011">
    <property type="component" value="Chromosome"/>
</dbReference>
<evidence type="ECO:0000313" key="3">
    <source>
        <dbReference type="Proteomes" id="UP000009011"/>
    </source>
</evidence>
<dbReference type="AlphaFoldDB" id="I7A2S5"/>
<dbReference type="STRING" id="1191523.MROS_0990"/>
<name>I7A2S5_MELRP</name>
<dbReference type="PANTHER" id="PTHR37318:SF1">
    <property type="entry name" value="BSL7504 PROTEIN"/>
    <property type="match status" value="1"/>
</dbReference>
<dbReference type="Pfam" id="PF13601">
    <property type="entry name" value="HTH_34"/>
    <property type="match status" value="1"/>
</dbReference>
<dbReference type="PATRIC" id="fig|1191523.3.peg.1045"/>
<dbReference type="PANTHER" id="PTHR37318">
    <property type="entry name" value="BSL7504 PROTEIN"/>
    <property type="match status" value="1"/>
</dbReference>
<protein>
    <submittedName>
        <fullName evidence="2">ArsR family transcriptional regulator</fullName>
    </submittedName>
</protein>
<organism evidence="2 3">
    <name type="scientific">Melioribacter roseus (strain DSM 23840 / JCM 17771 / VKM B-2668 / P3M-2)</name>
    <dbReference type="NCBI Taxonomy" id="1191523"/>
    <lineage>
        <taxon>Bacteria</taxon>
        <taxon>Pseudomonadati</taxon>
        <taxon>Ignavibacteriota</taxon>
        <taxon>Ignavibacteria</taxon>
        <taxon>Ignavibacteriales</taxon>
        <taxon>Melioribacteraceae</taxon>
        <taxon>Melioribacter</taxon>
    </lineage>
</organism>
<gene>
    <name evidence="2" type="ordered locus">MROS_0990</name>
</gene>
<reference evidence="2 3" key="1">
    <citation type="journal article" date="2013" name="PLoS ONE">
        <title>Genomic analysis of Melioribacter roseus, facultatively anaerobic organotrophic bacterium representing a novel deep lineage within Bacteriodetes/Chlorobi group.</title>
        <authorList>
            <person name="Kadnikov V.V."/>
            <person name="Mardanov A.V."/>
            <person name="Podosokorskaya O.A."/>
            <person name="Gavrilov S.N."/>
            <person name="Kublanov I.V."/>
            <person name="Beletsky A.V."/>
            <person name="Bonch-Osmolovskaya E.A."/>
            <person name="Ravin N.V."/>
        </authorList>
    </citation>
    <scope>NUCLEOTIDE SEQUENCE [LARGE SCALE GENOMIC DNA]</scope>
    <source>
        <strain evidence="3">JCM 17771 / P3M-2</strain>
    </source>
</reference>
<evidence type="ECO:0000259" key="1">
    <source>
        <dbReference type="SMART" id="SM00418"/>
    </source>
</evidence>
<proteinExistence type="predicted"/>
<dbReference type="GO" id="GO:0003700">
    <property type="term" value="F:DNA-binding transcription factor activity"/>
    <property type="evidence" value="ECO:0007669"/>
    <property type="project" value="InterPro"/>
</dbReference>
<dbReference type="eggNOG" id="COG1733">
    <property type="taxonomic scope" value="Bacteria"/>
</dbReference>
<dbReference type="InterPro" id="IPR001845">
    <property type="entry name" value="HTH_ArsR_DNA-bd_dom"/>
</dbReference>
<dbReference type="InterPro" id="IPR027395">
    <property type="entry name" value="WH_DNA-bd_dom"/>
</dbReference>
<keyword evidence="3" id="KW-1185">Reference proteome</keyword>
<feature type="domain" description="HTH arsR-type" evidence="1">
    <location>
        <begin position="12"/>
        <end position="95"/>
    </location>
</feature>
<dbReference type="HOGENOM" id="CLU_142189_1_0_10"/>
<dbReference type="EMBL" id="CP003557">
    <property type="protein sequence ID" value="AFN74231.1"/>
    <property type="molecule type" value="Genomic_DNA"/>
</dbReference>
<dbReference type="InterPro" id="IPR036390">
    <property type="entry name" value="WH_DNA-bd_sf"/>
</dbReference>
<dbReference type="InterPro" id="IPR036388">
    <property type="entry name" value="WH-like_DNA-bd_sf"/>
</dbReference>
<accession>I7A2S5</accession>
<dbReference type="Gene3D" id="1.10.10.10">
    <property type="entry name" value="Winged helix-like DNA-binding domain superfamily/Winged helix DNA-binding domain"/>
    <property type="match status" value="1"/>
</dbReference>
<evidence type="ECO:0000313" key="2">
    <source>
        <dbReference type="EMBL" id="AFN74231.1"/>
    </source>
</evidence>